<accession>Q692L7</accession>
<dbReference type="Pfam" id="PF13578">
    <property type="entry name" value="Methyltransf_24"/>
    <property type="match status" value="1"/>
</dbReference>
<dbReference type="GO" id="GO:0032259">
    <property type="term" value="P:methylation"/>
    <property type="evidence" value="ECO:0007669"/>
    <property type="project" value="UniProtKB-KW"/>
</dbReference>
<reference evidence="3" key="1">
    <citation type="submission" date="2004-06" db="EMBL/GenBank/DDBJ databases">
        <title>LPS genes of a serotype O:5 strain of Yersinia enterocolitica biotype 1A.</title>
        <authorList>
            <person name="Tennant S.M."/>
            <person name="Joe A."/>
            <person name="Robins-Browne R.M."/>
        </authorList>
    </citation>
    <scope>NUCLEOTIDE SEQUENCE</scope>
    <source>
        <strain evidence="3">T83</strain>
    </source>
</reference>
<dbReference type="GO" id="GO:0071770">
    <property type="term" value="P:DIM/DIP cell wall layer assembly"/>
    <property type="evidence" value="ECO:0007669"/>
    <property type="project" value="TreeGrafter"/>
</dbReference>
<name>Q692L7_YEREN</name>
<keyword evidence="2 3" id="KW-0808">Transferase</keyword>
<keyword evidence="1 3" id="KW-0489">Methyltransferase</keyword>
<protein>
    <submittedName>
        <fullName evidence="3">Putative O-methyltransferase</fullName>
    </submittedName>
</protein>
<evidence type="ECO:0000256" key="2">
    <source>
        <dbReference type="ARBA" id="ARBA00022679"/>
    </source>
</evidence>
<organism evidence="3">
    <name type="scientific">Yersinia enterocolitica</name>
    <dbReference type="NCBI Taxonomy" id="630"/>
    <lineage>
        <taxon>Bacteria</taxon>
        <taxon>Pseudomonadati</taxon>
        <taxon>Pseudomonadota</taxon>
        <taxon>Gammaproteobacteria</taxon>
        <taxon>Enterobacterales</taxon>
        <taxon>Yersiniaceae</taxon>
        <taxon>Yersinia</taxon>
    </lineage>
</organism>
<dbReference type="SUPFAM" id="SSF53335">
    <property type="entry name" value="S-adenosyl-L-methionine-dependent methyltransferases"/>
    <property type="match status" value="1"/>
</dbReference>
<dbReference type="AlphaFoldDB" id="Q692L7"/>
<evidence type="ECO:0000313" key="3">
    <source>
        <dbReference type="EMBL" id="AAT91792.1"/>
    </source>
</evidence>
<proteinExistence type="predicted"/>
<dbReference type="PANTHER" id="PTHR40048:SF1">
    <property type="entry name" value="RHAMNOSYL O-METHYLTRANSFERASE"/>
    <property type="match status" value="1"/>
</dbReference>
<dbReference type="PANTHER" id="PTHR40048">
    <property type="entry name" value="RHAMNOSYL O-METHYLTRANSFERASE"/>
    <property type="match status" value="1"/>
</dbReference>
<dbReference type="InterPro" id="IPR029063">
    <property type="entry name" value="SAM-dependent_MTases_sf"/>
</dbReference>
<dbReference type="GO" id="GO:0008168">
    <property type="term" value="F:methyltransferase activity"/>
    <property type="evidence" value="ECO:0007669"/>
    <property type="project" value="UniProtKB-KW"/>
</dbReference>
<dbReference type="GO" id="GO:0005886">
    <property type="term" value="C:plasma membrane"/>
    <property type="evidence" value="ECO:0007669"/>
    <property type="project" value="TreeGrafter"/>
</dbReference>
<evidence type="ECO:0000256" key="1">
    <source>
        <dbReference type="ARBA" id="ARBA00022603"/>
    </source>
</evidence>
<dbReference type="Gene3D" id="3.40.50.150">
    <property type="entry name" value="Vaccinia Virus protein VP39"/>
    <property type="match status" value="1"/>
</dbReference>
<dbReference type="EMBL" id="AY653208">
    <property type="protein sequence ID" value="AAT91792.1"/>
    <property type="molecule type" value="Genomic_DNA"/>
</dbReference>
<sequence>MSSTMNNICTETPISSYSCFPSTYSMRFTPQRLSRAIDWHGHLCFAAWLMELVRPQALVELGVFRGDSLSTFSQAAKELNINCEITGVDTWGGDSTTGVYGEEVYSEVRDYFSSNFIRTTLFRGLFDDALTSFADDSVDILHIDGCHHYEAVKHDFESWLPKISKRNGVVLFHDTSVVSEGFGAKRYWNEIKDSYPSFSFVHSNGLGVLLVGKEQPDALLQLSHSAELLDIVRAIYELSGNVFLHMAKEKWWKAEADKHAAYVSHITSDVGRGLAETVNIHVVNYLNSISKDKSSGMLGIKKIAKKLFRKQN</sequence>